<feature type="transmembrane region" description="Helical" evidence="1">
    <location>
        <begin position="33"/>
        <end position="54"/>
    </location>
</feature>
<keyword evidence="1" id="KW-0472">Membrane</keyword>
<dbReference type="AlphaFoldDB" id="A0A0B6YH64"/>
<protein>
    <submittedName>
        <fullName evidence="2">Uncharacterized protein</fullName>
    </submittedName>
</protein>
<evidence type="ECO:0000313" key="2">
    <source>
        <dbReference type="EMBL" id="CEK54880.1"/>
    </source>
</evidence>
<evidence type="ECO:0000256" key="1">
    <source>
        <dbReference type="SAM" id="Phobius"/>
    </source>
</evidence>
<organism evidence="2">
    <name type="scientific">Arion vulgaris</name>
    <dbReference type="NCBI Taxonomy" id="1028688"/>
    <lineage>
        <taxon>Eukaryota</taxon>
        <taxon>Metazoa</taxon>
        <taxon>Spiralia</taxon>
        <taxon>Lophotrochozoa</taxon>
        <taxon>Mollusca</taxon>
        <taxon>Gastropoda</taxon>
        <taxon>Heterobranchia</taxon>
        <taxon>Euthyneura</taxon>
        <taxon>Panpulmonata</taxon>
        <taxon>Eupulmonata</taxon>
        <taxon>Stylommatophora</taxon>
        <taxon>Helicina</taxon>
        <taxon>Arionoidea</taxon>
        <taxon>Arionidae</taxon>
        <taxon>Arion</taxon>
    </lineage>
</organism>
<accession>A0A0B6YH64</accession>
<keyword evidence="1" id="KW-0812">Transmembrane</keyword>
<gene>
    <name evidence="2" type="primary">ORF23844</name>
</gene>
<dbReference type="EMBL" id="HACG01008015">
    <property type="protein sequence ID" value="CEK54880.1"/>
    <property type="molecule type" value="Transcribed_RNA"/>
</dbReference>
<keyword evidence="1" id="KW-1133">Transmembrane helix</keyword>
<reference evidence="2" key="1">
    <citation type="submission" date="2014-12" db="EMBL/GenBank/DDBJ databases">
        <title>Insight into the proteome of Arion vulgaris.</title>
        <authorList>
            <person name="Aradska J."/>
            <person name="Bulat T."/>
            <person name="Smidak R."/>
            <person name="Sarate P."/>
            <person name="Gangsoo J."/>
            <person name="Sialana F."/>
            <person name="Bilban M."/>
            <person name="Lubec G."/>
        </authorList>
    </citation>
    <scope>NUCLEOTIDE SEQUENCE</scope>
    <source>
        <tissue evidence="2">Skin</tissue>
    </source>
</reference>
<proteinExistence type="predicted"/>
<name>A0A0B6YH64_9EUPU</name>
<sequence>MILKRNISTFPAILETLSVFAITDNLIPKKALLFHYVLIAMGFQSVGMILFFVYV</sequence>